<name>A0AA45HG97_CROSK</name>
<gene>
    <name evidence="1" type="ORF">B7T07_08215</name>
</gene>
<organism evidence="1 2">
    <name type="scientific">Cronobacter sakazakii</name>
    <name type="common">Enterobacter sakazakii</name>
    <dbReference type="NCBI Taxonomy" id="28141"/>
    <lineage>
        <taxon>Bacteria</taxon>
        <taxon>Pseudomonadati</taxon>
        <taxon>Pseudomonadota</taxon>
        <taxon>Gammaproteobacteria</taxon>
        <taxon>Enterobacterales</taxon>
        <taxon>Enterobacteriaceae</taxon>
        <taxon>Cronobacter</taxon>
    </lineage>
</organism>
<dbReference type="EMBL" id="NCTU01000004">
    <property type="protein sequence ID" value="PUW05675.1"/>
    <property type="molecule type" value="Genomic_DNA"/>
</dbReference>
<evidence type="ECO:0000313" key="2">
    <source>
        <dbReference type="Proteomes" id="UP000244856"/>
    </source>
</evidence>
<dbReference type="PANTHER" id="PTHR35332">
    <property type="entry name" value="REGULATION OF ENOLASE PROTEIN 1"/>
    <property type="match status" value="1"/>
</dbReference>
<dbReference type="Gene3D" id="2.60.120.200">
    <property type="match status" value="1"/>
</dbReference>
<evidence type="ECO:0000313" key="1">
    <source>
        <dbReference type="EMBL" id="PUW05675.1"/>
    </source>
</evidence>
<proteinExistence type="predicted"/>
<reference evidence="1 2" key="1">
    <citation type="submission" date="2017-04" db="EMBL/GenBank/DDBJ databases">
        <title>Cronobacter sakazakii, ST83 Lineage Isolates.</title>
        <authorList>
            <person name="Chase H."/>
            <person name="Tall B."/>
            <person name="Gopinath G."/>
            <person name="Lehner A."/>
        </authorList>
    </citation>
    <scope>NUCLEOTIDE SEQUENCE [LARGE SCALE GENOMIC DNA]</scope>
    <source>
        <strain evidence="1 2">MOD1_Comp15</strain>
    </source>
</reference>
<dbReference type="SUPFAM" id="SSF49899">
    <property type="entry name" value="Concanavalin A-like lectins/glucanases"/>
    <property type="match status" value="1"/>
</dbReference>
<accession>A0AA45HG97</accession>
<dbReference type="InterPro" id="IPR013320">
    <property type="entry name" value="ConA-like_dom_sf"/>
</dbReference>
<dbReference type="PIRSF" id="PIRSF022704">
    <property type="entry name" value="UCP022704"/>
    <property type="match status" value="1"/>
</dbReference>
<dbReference type="Pfam" id="PF07081">
    <property type="entry name" value="DUF1349"/>
    <property type="match status" value="1"/>
</dbReference>
<dbReference type="Proteomes" id="UP000244856">
    <property type="component" value="Unassembled WGS sequence"/>
</dbReference>
<dbReference type="AlphaFoldDB" id="A0AA45HG97"/>
<protein>
    <submittedName>
        <fullName evidence="1">DUF1349 domain-containing protein</fullName>
    </submittedName>
</protein>
<sequence length="195" mass="22529">MENLANWRWLNEPARWRRESDALHVTTDAQTDFWQTTWYGFQRHSGHVFGTEVAGEFTFQVRVEGDFTTLYDQAGLFLMADEQHWLKAGIEYNDAQPMIGSVLTLERSDWATGIFPAAQKHFWLRLTHQNQNQSLRLQYSTDGDTWPLLRLCPFPDAERYFLGAMCCSPSRAGLEIVFSDFHLGPPNGKDLHDLS</sequence>
<dbReference type="InterPro" id="IPR015987">
    <property type="entry name" value="UCP022704"/>
</dbReference>
<dbReference type="InterPro" id="IPR009784">
    <property type="entry name" value="DUF1349"/>
</dbReference>
<dbReference type="RefSeq" id="WP_080321170.1">
    <property type="nucleotide sequence ID" value="NZ_CP078110.1"/>
</dbReference>
<dbReference type="PANTHER" id="PTHR35332:SF2">
    <property type="entry name" value="REGULATION OF ENOLASE PROTEIN 1"/>
    <property type="match status" value="1"/>
</dbReference>
<comment type="caution">
    <text evidence="1">The sequence shown here is derived from an EMBL/GenBank/DDBJ whole genome shotgun (WGS) entry which is preliminary data.</text>
</comment>